<comment type="catalytic activity">
    <reaction evidence="1">
        <text>chorismate = isochorismate</text>
        <dbReference type="Rhea" id="RHEA:18985"/>
        <dbReference type="ChEBI" id="CHEBI:29748"/>
        <dbReference type="ChEBI" id="CHEBI:29780"/>
        <dbReference type="EC" id="5.4.4.2"/>
    </reaction>
</comment>
<gene>
    <name evidence="7" type="ORF">NATSA_10600</name>
</gene>
<dbReference type="Proteomes" id="UP000673975">
    <property type="component" value="Unassembled WGS sequence"/>
</dbReference>
<comment type="similarity">
    <text evidence="2">Belongs to the isochorismate synthase family.</text>
</comment>
<keyword evidence="8" id="KW-1185">Reference proteome</keyword>
<sequence>MESLVLSDRFSDFYHAFHQDDQTAYVTLGVPFENIDPLAVLELNGDSDGTRFYWERPEYEMALAAGNKVAVLRNSGSGRFRNISRQSDSLLQTVRYFSEINHSMAGAHLAGGFSFFDQSMSGSWSSLGNASFFLPEWLLVRDGQFSMINITRPWNKKDSLEEIQNWFLDWINQFVSRLSNNIERSRILRYSVTPGGDIMPVESEAERIRWIHNVTKARQHISEGHYRKIVIARDLKLRTKNKVSSTKLVHFLRKEYPSCYTFMYQLNGDATFLGSTPEKLLSLHSQYIKTEALAGSIPRGNTATQDAILEKKLQESSKNREEHAYVLDAIKDKLSMLSDSLEYAPEPVIKKYANVQHLCTPVAASLRNNMNPVDIIEQLHPTPAVGGYPELDAMQKIQELEQIERGWYAGPVGWFNSNRRAEFSVAIRSGLIRRNHVQFFSGCGIVEDSNPEAEWEETRIKFIPMQKALEYALE</sequence>
<evidence type="ECO:0000256" key="1">
    <source>
        <dbReference type="ARBA" id="ARBA00000799"/>
    </source>
</evidence>
<dbReference type="InterPro" id="IPR005801">
    <property type="entry name" value="ADC_synthase"/>
</dbReference>
<evidence type="ECO:0000256" key="3">
    <source>
        <dbReference type="ARBA" id="ARBA00012824"/>
    </source>
</evidence>
<reference evidence="7" key="1">
    <citation type="submission" date="2021-02" db="EMBL/GenBank/DDBJ databases">
        <title>Natronogracilivirga saccharolytica gen. nov. sp. nov. a new anaerobic, haloalkiliphilic carbohydrate-fermenting bacterium from soda lake and proposing of Cyclonatronumiaceae fam. nov. in the phylum Balneolaeota.</title>
        <authorList>
            <person name="Zhilina T.N."/>
            <person name="Sorokin D.Y."/>
            <person name="Zavarzina D.G."/>
            <person name="Toshchakov S.V."/>
            <person name="Kublanov I.V."/>
        </authorList>
    </citation>
    <scope>NUCLEOTIDE SEQUENCE</scope>
    <source>
        <strain evidence="7">Z-1702</strain>
    </source>
</reference>
<dbReference type="Gene3D" id="3.60.120.10">
    <property type="entry name" value="Anthranilate synthase"/>
    <property type="match status" value="1"/>
</dbReference>
<evidence type="ECO:0000256" key="4">
    <source>
        <dbReference type="ARBA" id="ARBA00023235"/>
    </source>
</evidence>
<dbReference type="PANTHER" id="PTHR42839:SF2">
    <property type="entry name" value="ISOCHORISMATE SYNTHASE ENTC"/>
    <property type="match status" value="1"/>
</dbReference>
<dbReference type="RefSeq" id="WP_210512430.1">
    <property type="nucleotide sequence ID" value="NZ_JAFIDN010000008.1"/>
</dbReference>
<dbReference type="GO" id="GO:0008909">
    <property type="term" value="F:isochorismate synthase activity"/>
    <property type="evidence" value="ECO:0007669"/>
    <property type="project" value="UniProtKB-EC"/>
</dbReference>
<evidence type="ECO:0000256" key="5">
    <source>
        <dbReference type="ARBA" id="ARBA00041564"/>
    </source>
</evidence>
<dbReference type="EC" id="5.4.4.2" evidence="3"/>
<dbReference type="AlphaFoldDB" id="A0A8J7RN60"/>
<dbReference type="NCBIfam" id="TIGR00543">
    <property type="entry name" value="isochor_syn"/>
    <property type="match status" value="1"/>
</dbReference>
<dbReference type="PANTHER" id="PTHR42839">
    <property type="entry name" value="ISOCHORISMATE SYNTHASE ENTC"/>
    <property type="match status" value="1"/>
</dbReference>
<dbReference type="SUPFAM" id="SSF56322">
    <property type="entry name" value="ADC synthase"/>
    <property type="match status" value="1"/>
</dbReference>
<protein>
    <recommendedName>
        <fullName evidence="3">isochorismate synthase</fullName>
        <ecNumber evidence="3">5.4.4.2</ecNumber>
    </recommendedName>
    <alternativeName>
        <fullName evidence="5">Isochorismate mutase</fullName>
    </alternativeName>
</protein>
<accession>A0A8J7RN60</accession>
<keyword evidence="4 7" id="KW-0413">Isomerase</keyword>
<evidence type="ECO:0000259" key="6">
    <source>
        <dbReference type="Pfam" id="PF00425"/>
    </source>
</evidence>
<evidence type="ECO:0000313" key="8">
    <source>
        <dbReference type="Proteomes" id="UP000673975"/>
    </source>
</evidence>
<organism evidence="7 8">
    <name type="scientific">Natronogracilivirga saccharolytica</name>
    <dbReference type="NCBI Taxonomy" id="2812953"/>
    <lineage>
        <taxon>Bacteria</taxon>
        <taxon>Pseudomonadati</taxon>
        <taxon>Balneolota</taxon>
        <taxon>Balneolia</taxon>
        <taxon>Balneolales</taxon>
        <taxon>Cyclonatronaceae</taxon>
        <taxon>Natronogracilivirga</taxon>
    </lineage>
</organism>
<evidence type="ECO:0000256" key="2">
    <source>
        <dbReference type="ARBA" id="ARBA00005297"/>
    </source>
</evidence>
<feature type="domain" description="Chorismate-utilising enzyme C-terminal" evidence="6">
    <location>
        <begin position="209"/>
        <end position="461"/>
    </location>
</feature>
<dbReference type="EMBL" id="JAFIDN010000008">
    <property type="protein sequence ID" value="MBP3193113.1"/>
    <property type="molecule type" value="Genomic_DNA"/>
</dbReference>
<evidence type="ECO:0000313" key="7">
    <source>
        <dbReference type="EMBL" id="MBP3193113.1"/>
    </source>
</evidence>
<dbReference type="InterPro" id="IPR015890">
    <property type="entry name" value="Chorismate_C"/>
</dbReference>
<dbReference type="InterPro" id="IPR004561">
    <property type="entry name" value="IsoChor_synthase"/>
</dbReference>
<dbReference type="Pfam" id="PF00425">
    <property type="entry name" value="Chorismate_bind"/>
    <property type="match status" value="1"/>
</dbReference>
<proteinExistence type="inferred from homology"/>
<name>A0A8J7RN60_9BACT</name>
<comment type="caution">
    <text evidence="7">The sequence shown here is derived from an EMBL/GenBank/DDBJ whole genome shotgun (WGS) entry which is preliminary data.</text>
</comment>